<proteinExistence type="predicted"/>
<dbReference type="SUPFAM" id="SSF53474">
    <property type="entry name" value="alpha/beta-Hydrolases"/>
    <property type="match status" value="1"/>
</dbReference>
<accession>A0ABR3S8V5</accession>
<sequence length="314" mass="35056">MTAGAHGAKGRTSWSGKPELNDYRSFTGFFMHYLSYLRPNPPSDATFTPDQSPVSPTTARKDADEQIPIVVLGGYSYGSIILRHLPPLPSILQPFAAPFAGSAAHEIVLCAHKLSDQANLEFINIARDQERRNRVRHEHKLSVKMGGEETSPEKRRSSREIRRSIDGGRSLDIGSRLRSLSHSHQGRKNISPQPPAIVGMIPAIQVPEVRYLLVSPLTPPTATLAAPGLARGFWNRSGDEDATLKRHQTLAVFGNQDMFASAKKMREWATRIDEDNHVGFSSIEVQGAGHFWHEPGVEQQLRETLQFWEKRVRD</sequence>
<feature type="compositionally biased region" description="Basic and acidic residues" evidence="1">
    <location>
        <begin position="151"/>
        <end position="166"/>
    </location>
</feature>
<dbReference type="PANTHER" id="PTHR42103:SF2">
    <property type="entry name" value="AB HYDROLASE-1 DOMAIN-CONTAINING PROTEIN"/>
    <property type="match status" value="1"/>
</dbReference>
<evidence type="ECO:0000313" key="2">
    <source>
        <dbReference type="EMBL" id="KAL1613131.1"/>
    </source>
</evidence>
<dbReference type="InterPro" id="IPR029058">
    <property type="entry name" value="AB_hydrolase_fold"/>
</dbReference>
<evidence type="ECO:0008006" key="4">
    <source>
        <dbReference type="Google" id="ProtNLM"/>
    </source>
</evidence>
<evidence type="ECO:0000313" key="3">
    <source>
        <dbReference type="Proteomes" id="UP001521785"/>
    </source>
</evidence>
<protein>
    <recommendedName>
        <fullName evidence="4">Alpha/beta hydrolase</fullName>
    </recommendedName>
</protein>
<feature type="region of interest" description="Disordered" evidence="1">
    <location>
        <begin position="42"/>
        <end position="61"/>
    </location>
</feature>
<comment type="caution">
    <text evidence="2">The sequence shown here is derived from an EMBL/GenBank/DDBJ whole genome shotgun (WGS) entry which is preliminary data.</text>
</comment>
<keyword evidence="3" id="KW-1185">Reference proteome</keyword>
<dbReference type="EMBL" id="JAKJXO020000001">
    <property type="protein sequence ID" value="KAL1613131.1"/>
    <property type="molecule type" value="Genomic_DNA"/>
</dbReference>
<organism evidence="2 3">
    <name type="scientific">Paraconiothyrium brasiliense</name>
    <dbReference type="NCBI Taxonomy" id="300254"/>
    <lineage>
        <taxon>Eukaryota</taxon>
        <taxon>Fungi</taxon>
        <taxon>Dikarya</taxon>
        <taxon>Ascomycota</taxon>
        <taxon>Pezizomycotina</taxon>
        <taxon>Dothideomycetes</taxon>
        <taxon>Pleosporomycetidae</taxon>
        <taxon>Pleosporales</taxon>
        <taxon>Massarineae</taxon>
        <taxon>Didymosphaeriaceae</taxon>
        <taxon>Paraconiothyrium</taxon>
    </lineage>
</organism>
<name>A0ABR3S8V5_9PLEO</name>
<dbReference type="PANTHER" id="PTHR42103">
    <property type="entry name" value="ALPHA/BETA-HYDROLASES SUPERFAMILY PROTEIN"/>
    <property type="match status" value="1"/>
</dbReference>
<dbReference type="Gene3D" id="3.40.50.1820">
    <property type="entry name" value="alpha/beta hydrolase"/>
    <property type="match status" value="1"/>
</dbReference>
<reference evidence="2 3" key="1">
    <citation type="submission" date="2024-02" db="EMBL/GenBank/DDBJ databases">
        <title>De novo assembly and annotation of 12 fungi associated with fruit tree decline syndrome in Ontario, Canada.</title>
        <authorList>
            <person name="Sulman M."/>
            <person name="Ellouze W."/>
            <person name="Ilyukhin E."/>
        </authorList>
    </citation>
    <scope>NUCLEOTIDE SEQUENCE [LARGE SCALE GENOMIC DNA]</scope>
    <source>
        <strain evidence="2 3">M42-189</strain>
    </source>
</reference>
<evidence type="ECO:0000256" key="1">
    <source>
        <dbReference type="SAM" id="MobiDB-lite"/>
    </source>
</evidence>
<gene>
    <name evidence="2" type="ORF">SLS60_001363</name>
</gene>
<dbReference type="Proteomes" id="UP001521785">
    <property type="component" value="Unassembled WGS sequence"/>
</dbReference>
<feature type="compositionally biased region" description="Polar residues" evidence="1">
    <location>
        <begin position="43"/>
        <end position="58"/>
    </location>
</feature>
<feature type="region of interest" description="Disordered" evidence="1">
    <location>
        <begin position="144"/>
        <end position="172"/>
    </location>
</feature>